<name>A0A918QLH6_9ACTN</name>
<evidence type="ECO:0000256" key="2">
    <source>
        <dbReference type="SAM" id="Phobius"/>
    </source>
</evidence>
<reference evidence="3" key="1">
    <citation type="journal article" date="2014" name="Int. J. Syst. Evol. Microbiol.">
        <title>Complete genome sequence of Corynebacterium casei LMG S-19264T (=DSM 44701T), isolated from a smear-ripened cheese.</title>
        <authorList>
            <consortium name="US DOE Joint Genome Institute (JGI-PGF)"/>
            <person name="Walter F."/>
            <person name="Albersmeier A."/>
            <person name="Kalinowski J."/>
            <person name="Ruckert C."/>
        </authorList>
    </citation>
    <scope>NUCLEOTIDE SEQUENCE</scope>
    <source>
        <strain evidence="3">JCM 4988</strain>
    </source>
</reference>
<evidence type="ECO:0000313" key="4">
    <source>
        <dbReference type="Proteomes" id="UP000630936"/>
    </source>
</evidence>
<keyword evidence="2" id="KW-0472">Membrane</keyword>
<proteinExistence type="predicted"/>
<dbReference type="EMBL" id="BMWG01000028">
    <property type="protein sequence ID" value="GGZ58932.1"/>
    <property type="molecule type" value="Genomic_DNA"/>
</dbReference>
<reference evidence="3" key="2">
    <citation type="submission" date="2020-09" db="EMBL/GenBank/DDBJ databases">
        <authorList>
            <person name="Sun Q."/>
            <person name="Ohkuma M."/>
        </authorList>
    </citation>
    <scope>NUCLEOTIDE SEQUENCE</scope>
    <source>
        <strain evidence="3">JCM 4988</strain>
    </source>
</reference>
<evidence type="ECO:0000256" key="1">
    <source>
        <dbReference type="SAM" id="MobiDB-lite"/>
    </source>
</evidence>
<feature type="compositionally biased region" description="Low complexity" evidence="1">
    <location>
        <begin position="22"/>
        <end position="33"/>
    </location>
</feature>
<dbReference type="NCBIfam" id="NF033485">
    <property type="entry name" value="small_SCO1431"/>
    <property type="match status" value="1"/>
</dbReference>
<comment type="caution">
    <text evidence="3">The sequence shown here is derived from an EMBL/GenBank/DDBJ whole genome shotgun (WGS) entry which is preliminary data.</text>
</comment>
<feature type="transmembrane region" description="Helical" evidence="2">
    <location>
        <begin position="75"/>
        <end position="93"/>
    </location>
</feature>
<keyword evidence="4" id="KW-1185">Reference proteome</keyword>
<organism evidence="3 4">
    <name type="scientific">Streptomyces inusitatus</name>
    <dbReference type="NCBI Taxonomy" id="68221"/>
    <lineage>
        <taxon>Bacteria</taxon>
        <taxon>Bacillati</taxon>
        <taxon>Actinomycetota</taxon>
        <taxon>Actinomycetes</taxon>
        <taxon>Kitasatosporales</taxon>
        <taxon>Streptomycetaceae</taxon>
        <taxon>Streptomyces</taxon>
    </lineage>
</organism>
<protein>
    <recommendedName>
        <fullName evidence="5">SCO1431 family membrane protein</fullName>
    </recommendedName>
</protein>
<accession>A0A918QLH6</accession>
<dbReference type="InterPro" id="IPR047816">
    <property type="entry name" value="SCO1431-like"/>
</dbReference>
<sequence>MTYVSTPGAVRLALWSGHRPTGELPETPGEPSPAVRPSETAMTSATGSAAAPAVAPAVRTRTGGPDDRSDLVEHIVGWTLVVVLAMLVTRLGLI</sequence>
<feature type="compositionally biased region" description="Low complexity" evidence="1">
    <location>
        <begin position="40"/>
        <end position="62"/>
    </location>
</feature>
<evidence type="ECO:0000313" key="3">
    <source>
        <dbReference type="EMBL" id="GGZ58932.1"/>
    </source>
</evidence>
<dbReference type="AlphaFoldDB" id="A0A918QLH6"/>
<keyword evidence="2" id="KW-1133">Transmembrane helix</keyword>
<dbReference type="Proteomes" id="UP000630936">
    <property type="component" value="Unassembled WGS sequence"/>
</dbReference>
<gene>
    <name evidence="3" type="ORF">GCM10010387_60940</name>
</gene>
<keyword evidence="2" id="KW-0812">Transmembrane</keyword>
<feature type="region of interest" description="Disordered" evidence="1">
    <location>
        <begin position="16"/>
        <end position="68"/>
    </location>
</feature>
<evidence type="ECO:0008006" key="5">
    <source>
        <dbReference type="Google" id="ProtNLM"/>
    </source>
</evidence>